<dbReference type="InterPro" id="IPR001444">
    <property type="entry name" value="Flag_bb_rod_N"/>
</dbReference>
<comment type="similarity">
    <text evidence="2 6">Belongs to the flagella basal body rod proteins family.</text>
</comment>
<comment type="subunit">
    <text evidence="6">The basal body constitutes a major portion of the flagellar organelle and consists of a number of rings mounted on a central rod.</text>
</comment>
<dbReference type="KEGG" id="och:CES85_5578"/>
<dbReference type="GO" id="GO:0071973">
    <property type="term" value="P:bacterial-type flagellum-dependent cell motility"/>
    <property type="evidence" value="ECO:0007669"/>
    <property type="project" value="InterPro"/>
</dbReference>
<evidence type="ECO:0000256" key="1">
    <source>
        <dbReference type="ARBA" id="ARBA00004117"/>
    </source>
</evidence>
<dbReference type="GO" id="GO:0030694">
    <property type="term" value="C:bacterial-type flagellum basal body, rod"/>
    <property type="evidence" value="ECO:0007669"/>
    <property type="project" value="InterPro"/>
</dbReference>
<dbReference type="NCBIfam" id="TIGR01396">
    <property type="entry name" value="FlgB"/>
    <property type="match status" value="1"/>
</dbReference>
<comment type="subcellular location">
    <subcellularLocation>
        <location evidence="1 6">Bacterial flagellum basal body</location>
    </subcellularLocation>
</comment>
<keyword evidence="8" id="KW-0282">Flagellum</keyword>
<dbReference type="AlphaFoldDB" id="A0A248UDU4"/>
<proteinExistence type="inferred from homology"/>
<keyword evidence="4 6" id="KW-0975">Bacterial flagellum</keyword>
<dbReference type="Pfam" id="PF00460">
    <property type="entry name" value="Flg_bb_rod"/>
    <property type="match status" value="1"/>
</dbReference>
<organism evidence="8 9">
    <name type="scientific">Ochrobactrum quorumnocens</name>
    <dbReference type="NCBI Taxonomy" id="271865"/>
    <lineage>
        <taxon>Bacteria</taxon>
        <taxon>Pseudomonadati</taxon>
        <taxon>Pseudomonadota</taxon>
        <taxon>Alphaproteobacteria</taxon>
        <taxon>Hyphomicrobiales</taxon>
        <taxon>Brucellaceae</taxon>
        <taxon>Brucella/Ochrobactrum group</taxon>
        <taxon>Ochrobactrum</taxon>
    </lineage>
</organism>
<reference evidence="8 9" key="1">
    <citation type="submission" date="2017-07" db="EMBL/GenBank/DDBJ databases">
        <title>Phylogenetic study on the rhizospheric bacterium Ochrobactrum sp. A44.</title>
        <authorList>
            <person name="Krzyzanowska D.M."/>
            <person name="Ossowicki A."/>
            <person name="Rajewska M."/>
            <person name="Maciag T."/>
            <person name="Kaczynski Z."/>
            <person name="Czerwicka M."/>
            <person name="Jafra S."/>
        </authorList>
    </citation>
    <scope>NUCLEOTIDE SEQUENCE [LARGE SCALE GENOMIC DNA]</scope>
    <source>
        <strain evidence="8 9">A44</strain>
    </source>
</reference>
<dbReference type="PIRSF" id="PIRSF002889">
    <property type="entry name" value="Rod_FlgB"/>
    <property type="match status" value="1"/>
</dbReference>
<evidence type="ECO:0000313" key="8">
    <source>
        <dbReference type="EMBL" id="ASV84782.1"/>
    </source>
</evidence>
<evidence type="ECO:0000256" key="5">
    <source>
        <dbReference type="ARBA" id="ARBA00024934"/>
    </source>
</evidence>
<dbReference type="NCBIfam" id="NF004653">
    <property type="entry name" value="PRK06003.1"/>
    <property type="match status" value="1"/>
</dbReference>
<dbReference type="Proteomes" id="UP000215256">
    <property type="component" value="Chromosome 2"/>
</dbReference>
<evidence type="ECO:0000256" key="3">
    <source>
        <dbReference type="ARBA" id="ARBA00014376"/>
    </source>
</evidence>
<name>A0A248UDU4_9HYPH</name>
<evidence type="ECO:0000256" key="6">
    <source>
        <dbReference type="PIRNR" id="PIRNR002889"/>
    </source>
</evidence>
<gene>
    <name evidence="8" type="primary">flgB</name>
    <name evidence="8" type="ORF">CES85_5578</name>
</gene>
<dbReference type="RefSeq" id="WP_095445432.1">
    <property type="nucleotide sequence ID" value="NZ_CP022603.1"/>
</dbReference>
<sequence>MSSIHLFDLASRQAQWLSVRQATVAGNVANANTPDFRARDVQPFADVLDKTQLTMAATSPQHLEVEANGIAGARLRPQDITEQTHSGNTVDVEREMMKAGEIAREYSLNTSIVKAFHRMMLSVAKG</sequence>
<protein>
    <recommendedName>
        <fullName evidence="3 6">Flagellar basal body rod protein FlgB</fullName>
    </recommendedName>
</protein>
<dbReference type="InterPro" id="IPR006300">
    <property type="entry name" value="FlgB"/>
</dbReference>
<dbReference type="OrthoDB" id="9788334at2"/>
<keyword evidence="8" id="KW-0966">Cell projection</keyword>
<evidence type="ECO:0000256" key="2">
    <source>
        <dbReference type="ARBA" id="ARBA00009677"/>
    </source>
</evidence>
<dbReference type="EMBL" id="CP022603">
    <property type="protein sequence ID" value="ASV84782.1"/>
    <property type="molecule type" value="Genomic_DNA"/>
</dbReference>
<evidence type="ECO:0000259" key="7">
    <source>
        <dbReference type="Pfam" id="PF00460"/>
    </source>
</evidence>
<evidence type="ECO:0000313" key="9">
    <source>
        <dbReference type="Proteomes" id="UP000215256"/>
    </source>
</evidence>
<accession>A0A248UDU4</accession>
<feature type="domain" description="Flagellar basal body rod protein N-terminal" evidence="7">
    <location>
        <begin position="17"/>
        <end position="36"/>
    </location>
</feature>
<evidence type="ECO:0000256" key="4">
    <source>
        <dbReference type="ARBA" id="ARBA00023143"/>
    </source>
</evidence>
<keyword evidence="8" id="KW-0969">Cilium</keyword>
<comment type="function">
    <text evidence="5 6">Structural component of flagellum, the bacterial motility apparatus. Part of the rod structure of flagellar basal body.</text>
</comment>